<gene>
    <name evidence="1" type="ORF">PCA10_07170</name>
</gene>
<dbReference type="EMBL" id="AP013068">
    <property type="protein sequence ID" value="BAN46449.1"/>
    <property type="molecule type" value="Genomic_DNA"/>
</dbReference>
<keyword evidence="2" id="KW-1185">Reference proteome</keyword>
<dbReference type="KEGG" id="pre:PCA10_07170"/>
<proteinExistence type="predicted"/>
<organism evidence="1 2">
    <name type="scientific">Metapseudomonas resinovorans NBRC 106553</name>
    <dbReference type="NCBI Taxonomy" id="1245471"/>
    <lineage>
        <taxon>Bacteria</taxon>
        <taxon>Pseudomonadati</taxon>
        <taxon>Pseudomonadota</taxon>
        <taxon>Gammaproteobacteria</taxon>
        <taxon>Pseudomonadales</taxon>
        <taxon>Pseudomonadaceae</taxon>
        <taxon>Metapseudomonas</taxon>
    </lineage>
</organism>
<dbReference type="Proteomes" id="UP000015503">
    <property type="component" value="Chromosome"/>
</dbReference>
<sequence>MCSDNILFTWSSWIDRDDRNDGLVTLSPLLRPELSPSDLHIECAIVRLAGRTLSPPAQRLMDLILAPNGLAGKVASCADPIGRATLTPPRPGSS</sequence>
<dbReference type="HOGENOM" id="CLU_2383925_0_0_6"/>
<protein>
    <submittedName>
        <fullName evidence="1">Uncharacterized protein</fullName>
    </submittedName>
</protein>
<name>S6BBJ0_METRE</name>
<reference evidence="1 2" key="1">
    <citation type="journal article" date="2013" name="Genome Announc.">
        <title>Complete Genome Sequence of the Carbazole Degrader Pseudomonas resinovorans Strain CA10 (NBRC 106553).</title>
        <authorList>
            <person name="Shintani M."/>
            <person name="Hosoyama A."/>
            <person name="Ohji S."/>
            <person name="Tsuchikane K."/>
            <person name="Takarada H."/>
            <person name="Yamazoe A."/>
            <person name="Fujita N."/>
            <person name="Nojiri H."/>
        </authorList>
    </citation>
    <scope>NUCLEOTIDE SEQUENCE [LARGE SCALE GENOMIC DNA]</scope>
    <source>
        <strain evidence="1 2">NBRC 106553</strain>
    </source>
</reference>
<evidence type="ECO:0000313" key="2">
    <source>
        <dbReference type="Proteomes" id="UP000015503"/>
    </source>
</evidence>
<accession>S6BBJ0</accession>
<dbReference type="AlphaFoldDB" id="S6BBJ0"/>
<evidence type="ECO:0000313" key="1">
    <source>
        <dbReference type="EMBL" id="BAN46449.1"/>
    </source>
</evidence>